<evidence type="ECO:0000256" key="1">
    <source>
        <dbReference type="SAM" id="Phobius"/>
    </source>
</evidence>
<keyword evidence="1" id="KW-0472">Membrane</keyword>
<keyword evidence="3" id="KW-1185">Reference proteome</keyword>
<name>A0ABT5VST2_9BACT</name>
<dbReference type="Proteomes" id="UP001528920">
    <property type="component" value="Unassembled WGS sequence"/>
</dbReference>
<dbReference type="EMBL" id="JAKJSC010000001">
    <property type="protein sequence ID" value="MDE5418463.1"/>
    <property type="molecule type" value="Genomic_DNA"/>
</dbReference>
<accession>A0ABT5VST2</accession>
<feature type="transmembrane region" description="Helical" evidence="1">
    <location>
        <begin position="36"/>
        <end position="62"/>
    </location>
</feature>
<gene>
    <name evidence="2" type="ORF">L3049_10625</name>
</gene>
<reference evidence="2 3" key="1">
    <citation type="submission" date="2022-01" db="EMBL/GenBank/DDBJ databases">
        <title>Labilibaculum sp. nov, a marine bacterium isolated from Antarctica.</title>
        <authorList>
            <person name="Dai W."/>
        </authorList>
    </citation>
    <scope>NUCLEOTIDE SEQUENCE [LARGE SCALE GENOMIC DNA]</scope>
    <source>
        <strain evidence="2 3">DW002</strain>
    </source>
</reference>
<protein>
    <submittedName>
        <fullName evidence="2">Uncharacterized protein</fullName>
    </submittedName>
</protein>
<dbReference type="RefSeq" id="WP_275109788.1">
    <property type="nucleotide sequence ID" value="NZ_JAKJSC010000001.1"/>
</dbReference>
<evidence type="ECO:0000313" key="3">
    <source>
        <dbReference type="Proteomes" id="UP001528920"/>
    </source>
</evidence>
<evidence type="ECO:0000313" key="2">
    <source>
        <dbReference type="EMBL" id="MDE5418463.1"/>
    </source>
</evidence>
<proteinExistence type="predicted"/>
<keyword evidence="1" id="KW-1133">Transmembrane helix</keyword>
<organism evidence="2 3">
    <name type="scientific">Paralabilibaculum antarcticum</name>
    <dbReference type="NCBI Taxonomy" id="2912572"/>
    <lineage>
        <taxon>Bacteria</taxon>
        <taxon>Pseudomonadati</taxon>
        <taxon>Bacteroidota</taxon>
        <taxon>Bacteroidia</taxon>
        <taxon>Marinilabiliales</taxon>
        <taxon>Marinifilaceae</taxon>
        <taxon>Paralabilibaculum</taxon>
    </lineage>
</organism>
<feature type="transmembrane region" description="Helical" evidence="1">
    <location>
        <begin position="6"/>
        <end position="24"/>
    </location>
</feature>
<sequence length="211" mass="24587">MRILRIILLLIVWIIFPPIYIYLIAKNNKIQRKLKIVAYCSLILSPFTLCFVAAIVLSAILYQPGSFSVNKIEDAIGIDLPLFYETNQNNINYNGSDYNAKVILVFSETGTKDIVDQIKASNHFNLQHKFHGSNEMEWLKSDTIFYYQIINDLQESNITGYWIKTDSVTYKFYEPDLSDIPNSSILFHEGYNVSASFLIKDRKLEFNYYKY</sequence>
<keyword evidence="1" id="KW-0812">Transmembrane</keyword>
<comment type="caution">
    <text evidence="2">The sequence shown here is derived from an EMBL/GenBank/DDBJ whole genome shotgun (WGS) entry which is preliminary data.</text>
</comment>